<gene>
    <name evidence="2" type="ORF">ENO59_09640</name>
</gene>
<dbReference type="InterPro" id="IPR021320">
    <property type="entry name" value="DUF2905"/>
</dbReference>
<dbReference type="AlphaFoldDB" id="A0A7V2B1Y2"/>
<proteinExistence type="predicted"/>
<comment type="caution">
    <text evidence="2">The sequence shown here is derived from an EMBL/GenBank/DDBJ whole genome shotgun (WGS) entry which is preliminary data.</text>
</comment>
<dbReference type="Pfam" id="PF11146">
    <property type="entry name" value="DUF2905"/>
    <property type="match status" value="1"/>
</dbReference>
<evidence type="ECO:0000313" key="2">
    <source>
        <dbReference type="EMBL" id="HER96760.1"/>
    </source>
</evidence>
<protein>
    <submittedName>
        <fullName evidence="2">DUF2905 domain-containing protein</fullName>
    </submittedName>
</protein>
<organism evidence="2">
    <name type="scientific">Rhodothermus marinus</name>
    <name type="common">Rhodothermus obamensis</name>
    <dbReference type="NCBI Taxonomy" id="29549"/>
    <lineage>
        <taxon>Bacteria</taxon>
        <taxon>Pseudomonadati</taxon>
        <taxon>Rhodothermota</taxon>
        <taxon>Rhodothermia</taxon>
        <taxon>Rhodothermales</taxon>
        <taxon>Rhodothermaceae</taxon>
        <taxon>Rhodothermus</taxon>
    </lineage>
</organism>
<dbReference type="PANTHER" id="PTHR36443:SF1">
    <property type="entry name" value="BSR5223 PROTEIN"/>
    <property type="match status" value="1"/>
</dbReference>
<feature type="transmembrane region" description="Helical" evidence="1">
    <location>
        <begin position="54"/>
        <end position="76"/>
    </location>
</feature>
<name>A0A7V2B1Y2_RHOMR</name>
<reference evidence="2" key="1">
    <citation type="journal article" date="2020" name="mSystems">
        <title>Genome- and Community-Level Interaction Insights into Carbon Utilization and Element Cycling Functions of Hydrothermarchaeota in Hydrothermal Sediment.</title>
        <authorList>
            <person name="Zhou Z."/>
            <person name="Liu Y."/>
            <person name="Xu W."/>
            <person name="Pan J."/>
            <person name="Luo Z.H."/>
            <person name="Li M."/>
        </authorList>
    </citation>
    <scope>NUCLEOTIDE SEQUENCE [LARGE SCALE GENOMIC DNA]</scope>
    <source>
        <strain evidence="2">SpSt-143</strain>
    </source>
</reference>
<dbReference type="EMBL" id="DSGB01000006">
    <property type="protein sequence ID" value="HER96760.1"/>
    <property type="molecule type" value="Genomic_DNA"/>
</dbReference>
<sequence length="80" mass="8844">MAQGPLTELGRWLLLIGAVLLVVGGLMLLLGRLPQLPLGRLPGDLSWEKGNVRIYFPLGTMLLISLVLTILLNLLLRLFR</sequence>
<evidence type="ECO:0000256" key="1">
    <source>
        <dbReference type="SAM" id="Phobius"/>
    </source>
</evidence>
<dbReference type="PANTHER" id="PTHR36443">
    <property type="entry name" value="BSR5223 PROTEIN"/>
    <property type="match status" value="1"/>
</dbReference>
<feature type="transmembrane region" description="Helical" evidence="1">
    <location>
        <begin position="12"/>
        <end position="34"/>
    </location>
</feature>
<keyword evidence="1" id="KW-0812">Transmembrane</keyword>
<keyword evidence="1" id="KW-0472">Membrane</keyword>
<keyword evidence="1" id="KW-1133">Transmembrane helix</keyword>
<accession>A0A7V2B1Y2</accession>